<dbReference type="EMBL" id="CP021056">
    <property type="protein sequence ID" value="QXE21723.1"/>
    <property type="molecule type" value="Genomic_DNA"/>
</dbReference>
<organism evidence="1 2">
    <name type="scientific">Richelia sinica FACHB-800</name>
    <dbReference type="NCBI Taxonomy" id="1357546"/>
    <lineage>
        <taxon>Bacteria</taxon>
        <taxon>Bacillati</taxon>
        <taxon>Cyanobacteriota</taxon>
        <taxon>Cyanophyceae</taxon>
        <taxon>Nostocales</taxon>
        <taxon>Nostocaceae</taxon>
        <taxon>Richelia</taxon>
    </lineage>
</organism>
<sequence>MAAYIDPQFRLAREGVLFCASSEKIGMTGNAYLIHQMSINYY</sequence>
<dbReference type="AlphaFoldDB" id="A0A975T3X7"/>
<dbReference type="Proteomes" id="UP000683511">
    <property type="component" value="Chromosome"/>
</dbReference>
<evidence type="ECO:0000313" key="2">
    <source>
        <dbReference type="Proteomes" id="UP000683511"/>
    </source>
</evidence>
<evidence type="ECO:0000313" key="1">
    <source>
        <dbReference type="EMBL" id="QXE21723.1"/>
    </source>
</evidence>
<keyword evidence="2" id="KW-1185">Reference proteome</keyword>
<dbReference type="KEGG" id="rsin:B6N60_00400"/>
<reference evidence="1" key="1">
    <citation type="submission" date="2017-04" db="EMBL/GenBank/DDBJ databases">
        <title>Genome deletions in a multicellular cyanobacterial endosymbiont for morphological adaptation in marine diatoms.</title>
        <authorList>
            <person name="Wang Y."/>
            <person name="Gao H."/>
            <person name="Li R."/>
            <person name="Xu X."/>
        </authorList>
    </citation>
    <scope>NUCLEOTIDE SEQUENCE</scope>
    <source>
        <strain evidence="1">FACHB 800</strain>
    </source>
</reference>
<proteinExistence type="predicted"/>
<protein>
    <submittedName>
        <fullName evidence="1">Uncharacterized protein</fullName>
    </submittedName>
</protein>
<name>A0A975T3X7_9NOST</name>
<gene>
    <name evidence="1" type="ORF">B6N60_00400</name>
</gene>
<accession>A0A975T3X7</accession>